<evidence type="ECO:0000256" key="7">
    <source>
        <dbReference type="RuleBase" id="RU003406"/>
    </source>
</evidence>
<evidence type="ECO:0000313" key="10">
    <source>
        <dbReference type="Proteomes" id="UP001360424"/>
    </source>
</evidence>
<comment type="pathway">
    <text evidence="1">Carbohydrate metabolism; tricarboxylic acid cycle; isocitrate from oxaloacetate: step 1/2.</text>
</comment>
<comment type="similarity">
    <text evidence="2 6 7">Belongs to the citrate synthase family.</text>
</comment>
<dbReference type="Gene3D" id="1.10.230.10">
    <property type="entry name" value="Cytochrome P450-Terp, domain 2"/>
    <property type="match status" value="1"/>
</dbReference>
<dbReference type="EMBL" id="CP135136">
    <property type="protein sequence ID" value="WWR12066.1"/>
    <property type="molecule type" value="Genomic_DNA"/>
</dbReference>
<comment type="catalytic activity">
    <reaction evidence="5">
        <text>oxaloacetate + acetyl-CoA + H2O = citrate + CoA + H(+)</text>
        <dbReference type="Rhea" id="RHEA:16845"/>
        <dbReference type="ChEBI" id="CHEBI:15377"/>
        <dbReference type="ChEBI" id="CHEBI:15378"/>
        <dbReference type="ChEBI" id="CHEBI:16452"/>
        <dbReference type="ChEBI" id="CHEBI:16947"/>
        <dbReference type="ChEBI" id="CHEBI:57287"/>
        <dbReference type="ChEBI" id="CHEBI:57288"/>
        <dbReference type="EC" id="2.3.3.16"/>
    </reaction>
</comment>
<dbReference type="InterPro" id="IPR016143">
    <property type="entry name" value="Citrate_synth-like_sm_a-sub"/>
</dbReference>
<evidence type="ECO:0000256" key="8">
    <source>
        <dbReference type="SAM" id="Phobius"/>
    </source>
</evidence>
<evidence type="ECO:0000256" key="2">
    <source>
        <dbReference type="ARBA" id="ARBA00010566"/>
    </source>
</evidence>
<dbReference type="PANTHER" id="PTHR11739">
    <property type="entry name" value="CITRATE SYNTHASE"/>
    <property type="match status" value="1"/>
</dbReference>
<dbReference type="PIRSF" id="PIRSF001369">
    <property type="entry name" value="Citrate_synth"/>
    <property type="match status" value="1"/>
</dbReference>
<dbReference type="NCBIfam" id="TIGR01800">
    <property type="entry name" value="cit_synth_II"/>
    <property type="match status" value="1"/>
</dbReference>
<accession>A0ABZ2GZ45</accession>
<keyword evidence="8" id="KW-0812">Transmembrane</keyword>
<dbReference type="InterPro" id="IPR002020">
    <property type="entry name" value="Citrate_synthase"/>
</dbReference>
<dbReference type="RefSeq" id="WP_338521660.1">
    <property type="nucleotide sequence ID" value="NZ_CP135136.1"/>
</dbReference>
<dbReference type="SUPFAM" id="SSF48256">
    <property type="entry name" value="Citrate synthase"/>
    <property type="match status" value="1"/>
</dbReference>
<keyword evidence="8" id="KW-1133">Transmembrane helix</keyword>
<protein>
    <recommendedName>
        <fullName evidence="6">Citrate synthase</fullName>
    </recommendedName>
</protein>
<organism evidence="9 10">
    <name type="scientific">Candidatus Legionella polyplacis</name>
    <dbReference type="NCBI Taxonomy" id="2005262"/>
    <lineage>
        <taxon>Bacteria</taxon>
        <taxon>Pseudomonadati</taxon>
        <taxon>Pseudomonadota</taxon>
        <taxon>Gammaproteobacteria</taxon>
        <taxon>Legionellales</taxon>
        <taxon>Legionellaceae</taxon>
        <taxon>Legionella</taxon>
    </lineage>
</organism>
<dbReference type="PRINTS" id="PR00143">
    <property type="entry name" value="CITRTSNTHASE"/>
</dbReference>
<feature type="transmembrane region" description="Helical" evidence="8">
    <location>
        <begin position="310"/>
        <end position="331"/>
    </location>
</feature>
<dbReference type="InterPro" id="IPR019810">
    <property type="entry name" value="Citrate_synthase_AS"/>
</dbReference>
<evidence type="ECO:0000256" key="4">
    <source>
        <dbReference type="ARBA" id="ARBA00022679"/>
    </source>
</evidence>
<keyword evidence="3" id="KW-0816">Tricarboxylic acid cycle</keyword>
<evidence type="ECO:0000256" key="3">
    <source>
        <dbReference type="ARBA" id="ARBA00022532"/>
    </source>
</evidence>
<evidence type="ECO:0000313" key="9">
    <source>
        <dbReference type="EMBL" id="WWR12066.1"/>
    </source>
</evidence>
<gene>
    <name evidence="9" type="ORF">RQL38_00250</name>
</gene>
<evidence type="ECO:0000256" key="5">
    <source>
        <dbReference type="ARBA" id="ARBA00049288"/>
    </source>
</evidence>
<keyword evidence="10" id="KW-1185">Reference proteome</keyword>
<evidence type="ECO:0000256" key="1">
    <source>
        <dbReference type="ARBA" id="ARBA00004751"/>
    </source>
</evidence>
<sequence>MKNKCLTGLKDIKVGKSAISNIDTENCDLCYRSYSIKEMVKYANFEEIAYLLLYNHLPNEIELKEYNFKLIKFRILPNVLKNILEKIPINTNPMDVLHIGCMFMSVLEPETDFIQQNDIIDRLLAIFPSILCYWYNFHYKRKKISENINKFTLSEYFLSSLFDSESDPLIYKAFDISLILYAEHEFNASTFASRVTASTLSDIYSAISTGIGTLRGILHGGANEMAIKLLLHLKNVKDIKKELKIMLSKKMKIMGFGHRVYKTYDPRSNIIKKWAYKLCNFRNNEQLFDIAETVENIMINEKKLFPNVDFYSALLYYFCNIPIFLFTPIFVMSRISGWGAHIFEQRKNNNLIRPKAEYIGPKLKKFIKINER</sequence>
<dbReference type="Pfam" id="PF00285">
    <property type="entry name" value="Citrate_synt"/>
    <property type="match status" value="1"/>
</dbReference>
<dbReference type="Proteomes" id="UP001360424">
    <property type="component" value="Chromosome"/>
</dbReference>
<name>A0ABZ2GZ45_9GAMM</name>
<dbReference type="PROSITE" id="PS00480">
    <property type="entry name" value="CITRATE_SYNTHASE"/>
    <property type="match status" value="1"/>
</dbReference>
<keyword evidence="4 6" id="KW-0808">Transferase</keyword>
<dbReference type="InterPro" id="IPR024176">
    <property type="entry name" value="Citrate_synthase_bac-typ"/>
</dbReference>
<dbReference type="PANTHER" id="PTHR11739:SF25">
    <property type="entry name" value="CITRATE SYNTHASE-RELATED PROTEIN DDB_G0287281"/>
    <property type="match status" value="1"/>
</dbReference>
<dbReference type="InterPro" id="IPR036969">
    <property type="entry name" value="Citrate_synthase_sf"/>
</dbReference>
<dbReference type="InterPro" id="IPR016142">
    <property type="entry name" value="Citrate_synth-like_lrg_a-sub"/>
</dbReference>
<reference evidence="9" key="1">
    <citation type="submission" date="2023-09" db="EMBL/GenBank/DDBJ databases">
        <title>Genomes of two closely related lineages of the louse Polyplax serrata with different host specificities.</title>
        <authorList>
            <person name="Martinu J."/>
            <person name="Tarabai H."/>
            <person name="Stefka J."/>
            <person name="Hypsa V."/>
        </authorList>
    </citation>
    <scope>NUCLEOTIDE SEQUENCE [LARGE SCALE GENOMIC DNA]</scope>
    <source>
        <strain evidence="9">HR10_N</strain>
    </source>
</reference>
<dbReference type="InterPro" id="IPR011278">
    <property type="entry name" value="2-MeCitrate/Citrate_synth_II"/>
</dbReference>
<keyword evidence="8" id="KW-0472">Membrane</keyword>
<proteinExistence type="inferred from homology"/>
<dbReference type="Gene3D" id="1.10.580.10">
    <property type="entry name" value="Citrate Synthase, domain 1"/>
    <property type="match status" value="1"/>
</dbReference>
<evidence type="ECO:0000256" key="6">
    <source>
        <dbReference type="PIRNR" id="PIRNR001369"/>
    </source>
</evidence>